<feature type="region of interest" description="Disordered" evidence="1">
    <location>
        <begin position="1132"/>
        <end position="1160"/>
    </location>
</feature>
<feature type="compositionally biased region" description="Low complexity" evidence="1">
    <location>
        <begin position="1670"/>
        <end position="1679"/>
    </location>
</feature>
<feature type="compositionally biased region" description="Basic residues" evidence="1">
    <location>
        <begin position="434"/>
        <end position="448"/>
    </location>
</feature>
<feature type="compositionally biased region" description="Gly residues" evidence="1">
    <location>
        <begin position="266"/>
        <end position="276"/>
    </location>
</feature>
<feature type="compositionally biased region" description="Pro residues" evidence="1">
    <location>
        <begin position="1032"/>
        <end position="1057"/>
    </location>
</feature>
<evidence type="ECO:0000313" key="3">
    <source>
        <dbReference type="Proteomes" id="UP000069272"/>
    </source>
</evidence>
<dbReference type="Proteomes" id="UP000069272">
    <property type="component" value="Chromosome 2L"/>
</dbReference>
<feature type="region of interest" description="Disordered" evidence="1">
    <location>
        <begin position="1915"/>
        <end position="1947"/>
    </location>
</feature>
<feature type="compositionally biased region" description="Gly residues" evidence="1">
    <location>
        <begin position="389"/>
        <end position="399"/>
    </location>
</feature>
<feature type="compositionally biased region" description="Low complexity" evidence="1">
    <location>
        <begin position="1491"/>
        <end position="1506"/>
    </location>
</feature>
<dbReference type="PANTHER" id="PTHR45733:SF8">
    <property type="entry name" value="FORMIN-J"/>
    <property type="match status" value="1"/>
</dbReference>
<dbReference type="PANTHER" id="PTHR45733">
    <property type="entry name" value="FORMIN-J"/>
    <property type="match status" value="1"/>
</dbReference>
<dbReference type="InterPro" id="IPR051144">
    <property type="entry name" value="Formin_homology_domain"/>
</dbReference>
<feature type="compositionally biased region" description="Polar residues" evidence="1">
    <location>
        <begin position="1778"/>
        <end position="1791"/>
    </location>
</feature>
<feature type="region of interest" description="Disordered" evidence="1">
    <location>
        <begin position="1809"/>
        <end position="1846"/>
    </location>
</feature>
<feature type="region of interest" description="Disordered" evidence="1">
    <location>
        <begin position="339"/>
        <end position="454"/>
    </location>
</feature>
<keyword evidence="3" id="KW-1185">Reference proteome</keyword>
<evidence type="ECO:0000313" key="2">
    <source>
        <dbReference type="EnsemblMetazoa" id="AALB001188-PA"/>
    </source>
</evidence>
<dbReference type="EnsemblMetazoa" id="AALB001188-RA">
    <property type="protein sequence ID" value="AALB001188-PA"/>
    <property type="gene ID" value="AALB001188"/>
</dbReference>
<feature type="compositionally biased region" description="Low complexity" evidence="1">
    <location>
        <begin position="231"/>
        <end position="244"/>
    </location>
</feature>
<feature type="region of interest" description="Disordered" evidence="1">
    <location>
        <begin position="791"/>
        <end position="817"/>
    </location>
</feature>
<feature type="region of interest" description="Disordered" evidence="1">
    <location>
        <begin position="726"/>
        <end position="761"/>
    </location>
</feature>
<feature type="compositionally biased region" description="Acidic residues" evidence="1">
    <location>
        <begin position="61"/>
        <end position="73"/>
    </location>
</feature>
<feature type="compositionally biased region" description="Acidic residues" evidence="1">
    <location>
        <begin position="42"/>
        <end position="51"/>
    </location>
</feature>
<feature type="compositionally biased region" description="Low complexity" evidence="1">
    <location>
        <begin position="256"/>
        <end position="265"/>
    </location>
</feature>
<proteinExistence type="predicted"/>
<feature type="compositionally biased region" description="Low complexity" evidence="1">
    <location>
        <begin position="745"/>
        <end position="761"/>
    </location>
</feature>
<feature type="compositionally biased region" description="Polar residues" evidence="1">
    <location>
        <begin position="1579"/>
        <end position="1607"/>
    </location>
</feature>
<feature type="region of interest" description="Disordered" evidence="1">
    <location>
        <begin position="1184"/>
        <end position="1207"/>
    </location>
</feature>
<feature type="compositionally biased region" description="Acidic residues" evidence="1">
    <location>
        <begin position="1830"/>
        <end position="1842"/>
    </location>
</feature>
<reference evidence="2" key="2">
    <citation type="submission" date="2022-08" db="UniProtKB">
        <authorList>
            <consortium name="EnsemblMetazoa"/>
        </authorList>
    </citation>
    <scope>IDENTIFICATION</scope>
    <source>
        <strain evidence="2">STECLA/ALBI9_A</strain>
    </source>
</reference>
<feature type="compositionally biased region" description="Low complexity" evidence="1">
    <location>
        <begin position="659"/>
        <end position="683"/>
    </location>
</feature>
<protein>
    <submittedName>
        <fullName evidence="2">Uncharacterized protein</fullName>
    </submittedName>
</protein>
<reference evidence="2 3" key="1">
    <citation type="journal article" date="2017" name="G3 (Bethesda)">
        <title>The Physical Genome Mapping of Anopheles albimanus Corrected Scaffold Misassemblies and Identified Interarm Rearrangements in Genus Anopheles.</title>
        <authorList>
            <person name="Artemov G.N."/>
            <person name="Peery A.N."/>
            <person name="Jiang X."/>
            <person name="Tu Z."/>
            <person name="Stegniy V.N."/>
            <person name="Sharakhova M.V."/>
            <person name="Sharakhov I.V."/>
        </authorList>
    </citation>
    <scope>NUCLEOTIDE SEQUENCE [LARGE SCALE GENOMIC DNA]</scope>
    <source>
        <strain evidence="2 3">ALBI9_A</strain>
    </source>
</reference>
<feature type="compositionally biased region" description="Low complexity" evidence="1">
    <location>
        <begin position="1765"/>
        <end position="1775"/>
    </location>
</feature>
<feature type="compositionally biased region" description="Basic residues" evidence="1">
    <location>
        <begin position="733"/>
        <end position="744"/>
    </location>
</feature>
<evidence type="ECO:0000256" key="1">
    <source>
        <dbReference type="SAM" id="MobiDB-lite"/>
    </source>
</evidence>
<sequence>MEQNIFDVADDISFPWLPAYAEATEATAGHGNGNASRMLETIVEETSDDDDKDQRCGSTESEADDDDDDEEEQEHQQQQQQQQQPLSWSQYDHVWSSGGSDAESVIRVETPSDQDTMSERDFICPPKRRKQESFGDGEFLSSELSIYGRTIVRPRIVCEPAANDAALETHEYFMKRHNEPRLRFDEIGHDLFTDSDSLSYASLSRSSSLIQFESLERQLQSESAAHQHPLSGSSPSLYSTESSSHVIASASAGGDATTNTTTRGPINGGGGGGGEAPGAATATLSTFYGGAPGRGKSAGTGSSSQQSGSNLLTTSNLIQKSIGHTTALNISDSELYSTSSSVSSASSTSSSSSNSTSSSSGPASCPESNASSTGSSGYRYASDECGGHRTVGGGVGGGERTPDRVESSSSPDDTGDTEEELLSASVRESTRGSSRWRRHPGPPGHRSKNSIDSLSEDSGYCDLRLVKSKSLTNFGSAENVSFLLCGSTQLPPVSSLTLMQHHHYQQQQPLSMDYIGFPPASVVPSEPTPLLPSSRHHRLSTVCDVDEEDDGEGADHHHHHHQYSSNDADCISAGTKTIDWPNEPNGVAASPKGATISPNVEPPTDEGGRWSNTHNGTKIEHDLCKQRPAAAAAVAAASPTPPPQCITTRLTPPTPPSSDPAESSPSCGSSSVESLSPRRSSPVTARSERRSKNSASHGERRPQAATGLSLSAPDLLLLYCGVAGRGGAGSAGQRHRWQRRHRGQRASSPSSSVTGVPTVGPSGRGALYDPISFTVSSVPECLYLYGARRYSSDDGDEDREHHRYGHSRSPPPFQDTSVASKNVNLYDLLVPHRHRASEVPGKCLPKSVTFCAGSPVVAKPRQNIRASYANLTALNYSDDDEEDAGRLVTVGGVDHDYFLSGRNTFRTSSGTRLGGRSTASAVPRTALRPLDIGTPSNVGFLDMDRERAREVVDARLQEAEDDEDDDEESRIFPLDRDEKNVFNSLLEELSAHFDRNLSIINDQAEAYEPIAAFLHEQRAATGSARSLTVPTVTPPPPPVRATPMTSPPPPAPPPQAPPRRTQIKTNPHVAVTTSNQQPREQQQQQSVTVGRRTFDQDPTNLVTCYAASLERCTFDPTESSSQLNLFAASSRSSGLNANSSSLHPSRAAGTSGGPSTMTTVNDRYSSYSVKREFVASTPNLNYYYGSEAEQHNRPGRGTGDEPEDHRHNSLRNVSAAAFGRSTGILATASTSLSKCGLSKGVSFCPIVSEIIWKSNSGSDLEPDDDDNASIVSNQDFEIDIDDDEFEPDDYDHAQLITHTNTLINANSVEYGLEQVATVGGGVGSVGVGVDGEIIVTPRSVTESNASPRSPFVDEKRSDSYFAENVGDANERSNRVRHQQQLQHPQSQQHPDNNKNNGKSDSVGGNSARSGGSGGGTKMMAMANGEGGGGGVGGGGGGVVGVGASDDDRAMRSVMMSTTASSDESRRNGGATLLATQAALMASEASATGHYNNGLNHGQNNNNNNTNSSLIRNFKNAKADKKNKTFLSRISSGFRFSFRNKSKKALNNINNKETTFGVTTPASNGVGGGGGGGPNYNNNSINTKAAAGSTTAADRSRGSKSSGGNDSATADFIYIPLKDPTRQRAPGNYGPDETHLTRPMNTLGVTIDDSFTGAEDEPDDCEIAVTRPAGSSSYYRSDSSTALNGSDGGGGGGQWPPPNTTNRGGANHVLSSKPPLPKQPPRVVGVSAKRSSTSPASQKHGHAQQHLRASSTPPRELVGDHDEPDSSSSSSYYRRSPPQHHQQSFFSGSDSVEGTHPSAASVSLRVTAPHYGDYSEDNSGGHRYYRYNENNDYDDDDDDPEQEEDRHSAIMGSEQKIGLIETNLDTHETIISGKTRSLMELGGPHHYRHPAAQHHRQQLQVHDPTASAANRRTIGGAGTAAGAASGMKDNHRQTVGSERTGGEPGQRPHKSMEFLLDKENQRNVLVSSETNLKPAFPHSQLSVSSVLSKHFSCRLNYRLTRKKMYDLCSQTIPYRHILWHLFRL</sequence>
<feature type="compositionally biased region" description="Basic and acidic residues" evidence="1">
    <location>
        <begin position="686"/>
        <end position="702"/>
    </location>
</feature>
<feature type="region of interest" description="Disordered" evidence="1">
    <location>
        <begin position="220"/>
        <end position="310"/>
    </location>
</feature>
<feature type="region of interest" description="Disordered" evidence="1">
    <location>
        <begin position="1665"/>
        <end position="1797"/>
    </location>
</feature>
<feature type="compositionally biased region" description="Low complexity" evidence="1">
    <location>
        <begin position="1076"/>
        <end position="1085"/>
    </location>
</feature>
<feature type="region of interest" description="Disordered" evidence="1">
    <location>
        <begin position="546"/>
        <end position="616"/>
    </location>
</feature>
<feature type="region of interest" description="Disordered" evidence="1">
    <location>
        <begin position="26"/>
        <end position="135"/>
    </location>
</feature>
<feature type="compositionally biased region" description="Gly residues" evidence="1">
    <location>
        <begin position="1564"/>
        <end position="1573"/>
    </location>
</feature>
<feature type="region of interest" description="Disordered" evidence="1">
    <location>
        <begin position="1022"/>
        <end position="1094"/>
    </location>
</feature>
<feature type="compositionally biased region" description="Polar residues" evidence="1">
    <location>
        <begin position="1338"/>
        <end position="1347"/>
    </location>
</feature>
<feature type="compositionally biased region" description="Low complexity" evidence="1">
    <location>
        <begin position="299"/>
        <end position="310"/>
    </location>
</feature>
<name>A0A8W7JBM1_ANOAL</name>
<feature type="region of interest" description="Disordered" evidence="1">
    <location>
        <begin position="1559"/>
        <end position="1641"/>
    </location>
</feature>
<feature type="compositionally biased region" description="Low complexity" evidence="1">
    <location>
        <begin position="1132"/>
        <end position="1142"/>
    </location>
</feature>
<feature type="region of interest" description="Disordered" evidence="1">
    <location>
        <begin position="1338"/>
        <end position="1432"/>
    </location>
</feature>
<feature type="compositionally biased region" description="Low complexity" evidence="1">
    <location>
        <begin position="1378"/>
        <end position="1389"/>
    </location>
</feature>
<feature type="compositionally biased region" description="Polar residues" evidence="1">
    <location>
        <begin position="366"/>
        <end position="376"/>
    </location>
</feature>
<accession>A0A8W7JBM1</accession>
<feature type="compositionally biased region" description="Low complexity" evidence="1">
    <location>
        <begin position="339"/>
        <end position="360"/>
    </location>
</feature>
<feature type="region of interest" description="Disordered" evidence="1">
    <location>
        <begin position="1489"/>
        <end position="1508"/>
    </location>
</feature>
<organism evidence="2 3">
    <name type="scientific">Anopheles albimanus</name>
    <name type="common">New world malaria mosquito</name>
    <dbReference type="NCBI Taxonomy" id="7167"/>
    <lineage>
        <taxon>Eukaryota</taxon>
        <taxon>Metazoa</taxon>
        <taxon>Ecdysozoa</taxon>
        <taxon>Arthropoda</taxon>
        <taxon>Hexapoda</taxon>
        <taxon>Insecta</taxon>
        <taxon>Pterygota</taxon>
        <taxon>Neoptera</taxon>
        <taxon>Endopterygota</taxon>
        <taxon>Diptera</taxon>
        <taxon>Nematocera</taxon>
        <taxon>Culicoidea</taxon>
        <taxon>Culicidae</taxon>
        <taxon>Anophelinae</taxon>
        <taxon>Anopheles</taxon>
    </lineage>
</organism>
<feature type="region of interest" description="Disordered" evidence="1">
    <location>
        <begin position="630"/>
        <end position="707"/>
    </location>
</feature>